<comment type="subunit">
    <text evidence="4">Homodimer. Interacts with CIPK.</text>
</comment>
<dbReference type="FunFam" id="1.10.238.10:FF:000073">
    <property type="entry name" value="calcineurin B-like protein 3"/>
    <property type="match status" value="1"/>
</dbReference>
<dbReference type="Proteomes" id="UP000275267">
    <property type="component" value="Unassembled WGS sequence"/>
</dbReference>
<dbReference type="AlphaFoldDB" id="A0A3L6SGN1"/>
<dbReference type="PROSITE" id="PS00018">
    <property type="entry name" value="EF_HAND_1"/>
    <property type="match status" value="1"/>
</dbReference>
<keyword evidence="4" id="KW-0479">Metal-binding</keyword>
<reference evidence="8" key="1">
    <citation type="journal article" date="2019" name="Nat. Commun.">
        <title>The genome of broomcorn millet.</title>
        <authorList>
            <person name="Zou C."/>
            <person name="Miki D."/>
            <person name="Li D."/>
            <person name="Tang Q."/>
            <person name="Xiao L."/>
            <person name="Rajput S."/>
            <person name="Deng P."/>
            <person name="Jia W."/>
            <person name="Huang R."/>
            <person name="Zhang M."/>
            <person name="Sun Y."/>
            <person name="Hu J."/>
            <person name="Fu X."/>
            <person name="Schnable P.S."/>
            <person name="Li F."/>
            <person name="Zhang H."/>
            <person name="Feng B."/>
            <person name="Zhu X."/>
            <person name="Liu R."/>
            <person name="Schnable J.C."/>
            <person name="Zhu J.-K."/>
            <person name="Zhang H."/>
        </authorList>
    </citation>
    <scope>NUCLEOTIDE SEQUENCE [LARGE SCALE GENOMIC DNA]</scope>
</reference>
<dbReference type="InterPro" id="IPR011992">
    <property type="entry name" value="EF-hand-dom_pair"/>
</dbReference>
<dbReference type="InterPro" id="IPR002048">
    <property type="entry name" value="EF_hand_dom"/>
</dbReference>
<evidence type="ECO:0000256" key="2">
    <source>
        <dbReference type="ARBA" id="ARBA00022837"/>
    </source>
</evidence>
<feature type="domain" description="EF-hand" evidence="6">
    <location>
        <begin position="372"/>
        <end position="407"/>
    </location>
</feature>
<keyword evidence="4" id="KW-0472">Membrane</keyword>
<dbReference type="Gene3D" id="1.10.238.10">
    <property type="entry name" value="EF-hand"/>
    <property type="match status" value="1"/>
</dbReference>
<sequence length="434" mass="46945">MAHTCLLAQPSCRTPRRGTLLLLPSAGLFTQPAEDAAPDKVGGGEVDVSAGAIAGSASREARKEADGGTGRCSDDQIPAPQCGPGPQRPPTSTTRSPPTAHTHAFILYPRAGAAPADRLRAAAAAIASVRGGEGPRAGEGGGSVWRRHAACGALAGEGGDDRGACNRAEMRFRVCEYANESKSSLTLGELACAVLLPVLAVVDAALLAASRCFEKSPPRLLPALDAGARPRAGGRLTFRELAELADESRCFSVNEVEALYELYKQISCSIINDGLIHKEELQLALFKVPSGKNLFLDRIFDLFDQKKNSVIEFGEFVHAISVFHPNAPLEDKIDFSFRLYDLRQTGFIEREEVKQMVIATLMESQVELTDDLVEVILDKTFEEADTDKDNRISRTEWKAFVLRHPSAIKKMTLPHLKDTTAAFPSFVFNTQVED</sequence>
<keyword evidence="8" id="KW-1185">Reference proteome</keyword>
<keyword evidence="2 4" id="KW-0106">Calcium</keyword>
<evidence type="ECO:0000256" key="3">
    <source>
        <dbReference type="ARBA" id="ARBA00023774"/>
    </source>
</evidence>
<comment type="function">
    <text evidence="4">Acts as a calcium sensor. CBL proteins interact with CIPK serine-threonine protein kinases. Binding of a CBL protein to the regulatory NAF domain of a CIPK protein lead to the activation of the kinase in a calcium-dependent manner.</text>
</comment>
<evidence type="ECO:0000256" key="1">
    <source>
        <dbReference type="ARBA" id="ARBA00022737"/>
    </source>
</evidence>
<evidence type="ECO:0000256" key="5">
    <source>
        <dbReference type="SAM" id="MobiDB-lite"/>
    </source>
</evidence>
<feature type="domain" description="EF-hand" evidence="6">
    <location>
        <begin position="328"/>
        <end position="363"/>
    </location>
</feature>
<dbReference type="GO" id="GO:0005509">
    <property type="term" value="F:calcium ion binding"/>
    <property type="evidence" value="ECO:0007669"/>
    <property type="project" value="UniProtKB-UniRule"/>
</dbReference>
<feature type="region of interest" description="Disordered" evidence="5">
    <location>
        <begin position="51"/>
        <end position="99"/>
    </location>
</feature>
<organism evidence="7 8">
    <name type="scientific">Panicum miliaceum</name>
    <name type="common">Proso millet</name>
    <name type="synonym">Broomcorn millet</name>
    <dbReference type="NCBI Taxonomy" id="4540"/>
    <lineage>
        <taxon>Eukaryota</taxon>
        <taxon>Viridiplantae</taxon>
        <taxon>Streptophyta</taxon>
        <taxon>Embryophyta</taxon>
        <taxon>Tracheophyta</taxon>
        <taxon>Spermatophyta</taxon>
        <taxon>Magnoliopsida</taxon>
        <taxon>Liliopsida</taxon>
        <taxon>Poales</taxon>
        <taxon>Poaceae</taxon>
        <taxon>PACMAD clade</taxon>
        <taxon>Panicoideae</taxon>
        <taxon>Panicodae</taxon>
        <taxon>Paniceae</taxon>
        <taxon>Panicinae</taxon>
        <taxon>Panicum</taxon>
        <taxon>Panicum sect. Panicum</taxon>
    </lineage>
</organism>
<dbReference type="InterPro" id="IPR045198">
    <property type="entry name" value="CNBL1-10"/>
</dbReference>
<dbReference type="OrthoDB" id="191686at2759"/>
<proteinExistence type="inferred from homology"/>
<evidence type="ECO:0000313" key="7">
    <source>
        <dbReference type="EMBL" id="RLN21729.1"/>
    </source>
</evidence>
<dbReference type="Pfam" id="PF13499">
    <property type="entry name" value="EF-hand_7"/>
    <property type="match status" value="1"/>
</dbReference>
<dbReference type="PANTHER" id="PTHR23056">
    <property type="entry name" value="CALCINEURIN B"/>
    <property type="match status" value="1"/>
</dbReference>
<dbReference type="SUPFAM" id="SSF47473">
    <property type="entry name" value="EF-hand"/>
    <property type="match status" value="1"/>
</dbReference>
<keyword evidence="1 4" id="KW-0677">Repeat</keyword>
<feature type="compositionally biased region" description="Low complexity" evidence="5">
    <location>
        <begin position="90"/>
        <end position="99"/>
    </location>
</feature>
<dbReference type="GO" id="GO:0019722">
    <property type="term" value="P:calcium-mediated signaling"/>
    <property type="evidence" value="ECO:0007669"/>
    <property type="project" value="UniProtKB-UniRule"/>
</dbReference>
<dbReference type="PANTHER" id="PTHR23056:SF97">
    <property type="entry name" value="CALCINEURIN B-LIKE PROTEIN 10"/>
    <property type="match status" value="1"/>
</dbReference>
<feature type="domain" description="EF-hand" evidence="6">
    <location>
        <begin position="291"/>
        <end position="326"/>
    </location>
</feature>
<dbReference type="GO" id="GO:0019900">
    <property type="term" value="F:kinase binding"/>
    <property type="evidence" value="ECO:0007669"/>
    <property type="project" value="UniProtKB-UniRule"/>
</dbReference>
<dbReference type="InterPro" id="IPR018247">
    <property type="entry name" value="EF_Hand_1_Ca_BS"/>
</dbReference>
<name>A0A3L6SGN1_PANMI</name>
<dbReference type="CDD" id="cd00051">
    <property type="entry name" value="EFh"/>
    <property type="match status" value="1"/>
</dbReference>
<dbReference type="SMART" id="SM00054">
    <property type="entry name" value="EFh"/>
    <property type="match status" value="3"/>
</dbReference>
<dbReference type="GO" id="GO:0016020">
    <property type="term" value="C:membrane"/>
    <property type="evidence" value="ECO:0007669"/>
    <property type="project" value="UniProtKB-SubCell"/>
</dbReference>
<accession>A0A3L6SGN1</accession>
<dbReference type="STRING" id="4540.A0A3L6SGN1"/>
<comment type="similarity">
    <text evidence="3 4">Belongs to the calcineurin regulatory subunit family.</text>
</comment>
<gene>
    <name evidence="7" type="ORF">C2845_PM07G20690</name>
</gene>
<evidence type="ECO:0000313" key="8">
    <source>
        <dbReference type="Proteomes" id="UP000275267"/>
    </source>
</evidence>
<comment type="subcellular location">
    <subcellularLocation>
        <location evidence="4">Membrane</location>
    </subcellularLocation>
</comment>
<dbReference type="PROSITE" id="PS50222">
    <property type="entry name" value="EF_HAND_2"/>
    <property type="match status" value="3"/>
</dbReference>
<evidence type="ECO:0000259" key="6">
    <source>
        <dbReference type="PROSITE" id="PS50222"/>
    </source>
</evidence>
<dbReference type="EMBL" id="PQIB02000004">
    <property type="protein sequence ID" value="RLN21729.1"/>
    <property type="molecule type" value="Genomic_DNA"/>
</dbReference>
<comment type="caution">
    <text evidence="7">The sequence shown here is derived from an EMBL/GenBank/DDBJ whole genome shotgun (WGS) entry which is preliminary data.</text>
</comment>
<protein>
    <recommendedName>
        <fullName evidence="4">Calcineurin B-like protein</fullName>
    </recommendedName>
</protein>
<evidence type="ECO:0000256" key="4">
    <source>
        <dbReference type="RuleBase" id="RU369080"/>
    </source>
</evidence>